<dbReference type="SUPFAM" id="SSF55729">
    <property type="entry name" value="Acyl-CoA N-acyltransferases (Nat)"/>
    <property type="match status" value="1"/>
</dbReference>
<gene>
    <name evidence="2" type="ORF">JYB88_00580</name>
</gene>
<organism evidence="2 3">
    <name type="scientific">Shewanella cyperi</name>
    <dbReference type="NCBI Taxonomy" id="2814292"/>
    <lineage>
        <taxon>Bacteria</taxon>
        <taxon>Pseudomonadati</taxon>
        <taxon>Pseudomonadota</taxon>
        <taxon>Gammaproteobacteria</taxon>
        <taxon>Alteromonadales</taxon>
        <taxon>Shewanellaceae</taxon>
        <taxon>Shewanella</taxon>
    </lineage>
</organism>
<keyword evidence="3" id="KW-1185">Reference proteome</keyword>
<dbReference type="Proteomes" id="UP000663281">
    <property type="component" value="Chromosome"/>
</dbReference>
<dbReference type="KEGG" id="scyp:JYB88_00580"/>
<proteinExistence type="predicted"/>
<dbReference type="Pfam" id="PF00583">
    <property type="entry name" value="Acetyltransf_1"/>
    <property type="match status" value="1"/>
</dbReference>
<dbReference type="PROSITE" id="PS51186">
    <property type="entry name" value="GNAT"/>
    <property type="match status" value="1"/>
</dbReference>
<name>A0A974XKX0_9GAMM</name>
<dbReference type="InterPro" id="IPR000182">
    <property type="entry name" value="GNAT_dom"/>
</dbReference>
<dbReference type="Gene3D" id="3.40.630.30">
    <property type="match status" value="1"/>
</dbReference>
<dbReference type="CDD" id="cd04301">
    <property type="entry name" value="NAT_SF"/>
    <property type="match status" value="1"/>
</dbReference>
<dbReference type="EMBL" id="CP071504">
    <property type="protein sequence ID" value="QSX30209.1"/>
    <property type="molecule type" value="Genomic_DNA"/>
</dbReference>
<feature type="domain" description="N-acetyltransferase" evidence="1">
    <location>
        <begin position="7"/>
        <end position="153"/>
    </location>
</feature>
<sequence>MYQIHIQALEQLTPQLATQVAELMQQIPEFNTPATADELLTRLADKPCLLQWAFIEGELAGFKLGYALDEQHFYSWLGGILPDYRRLGLAQRLLESQEAWAKDKGYQQVSVKTLNRLAPMLGLLIRNRYQITALQNGMQLGDNKLSLQKSLSL</sequence>
<dbReference type="RefSeq" id="WP_207325140.1">
    <property type="nucleotide sequence ID" value="NZ_CP071504.1"/>
</dbReference>
<dbReference type="GO" id="GO:0016747">
    <property type="term" value="F:acyltransferase activity, transferring groups other than amino-acyl groups"/>
    <property type="evidence" value="ECO:0007669"/>
    <property type="project" value="InterPro"/>
</dbReference>
<evidence type="ECO:0000313" key="3">
    <source>
        <dbReference type="Proteomes" id="UP000663281"/>
    </source>
</evidence>
<protein>
    <submittedName>
        <fullName evidence="2">GNAT family N-acetyltransferase</fullName>
    </submittedName>
</protein>
<dbReference type="AlphaFoldDB" id="A0A974XKX0"/>
<dbReference type="InterPro" id="IPR016181">
    <property type="entry name" value="Acyl_CoA_acyltransferase"/>
</dbReference>
<reference evidence="2 3" key="1">
    <citation type="submission" date="2021-03" db="EMBL/GenBank/DDBJ databases">
        <title>Novel species identification of genus Shewanella.</title>
        <authorList>
            <person name="Liu G."/>
            <person name="Zhang Q."/>
        </authorList>
    </citation>
    <scope>NUCLEOTIDE SEQUENCE [LARGE SCALE GENOMIC DNA]</scope>
    <source>
        <strain evidence="2 3">FJAT-53726</strain>
    </source>
</reference>
<evidence type="ECO:0000313" key="2">
    <source>
        <dbReference type="EMBL" id="QSX30209.1"/>
    </source>
</evidence>
<evidence type="ECO:0000259" key="1">
    <source>
        <dbReference type="PROSITE" id="PS51186"/>
    </source>
</evidence>
<accession>A0A974XKX0</accession>